<feature type="region of interest" description="Disordered" evidence="9">
    <location>
        <begin position="1"/>
        <end position="20"/>
    </location>
</feature>
<protein>
    <submittedName>
        <fullName evidence="10">Cytochrome P450 alkane hydroxylase-like protein</fullName>
    </submittedName>
</protein>
<dbReference type="Gene3D" id="1.10.630.10">
    <property type="entry name" value="Cytochrome P450"/>
    <property type="match status" value="1"/>
</dbReference>
<dbReference type="GO" id="GO:0004497">
    <property type="term" value="F:monooxygenase activity"/>
    <property type="evidence" value="ECO:0007669"/>
    <property type="project" value="UniProtKB-KW"/>
</dbReference>
<dbReference type="InterPro" id="IPR017972">
    <property type="entry name" value="Cyt_P450_CS"/>
</dbReference>
<keyword evidence="5 7" id="KW-0408">Iron</keyword>
<evidence type="ECO:0000256" key="7">
    <source>
        <dbReference type="PIRSR" id="PIRSR602401-1"/>
    </source>
</evidence>
<dbReference type="AlphaFoldDB" id="A0A9P4U236"/>
<dbReference type="InterPro" id="IPR001128">
    <property type="entry name" value="Cyt_P450"/>
</dbReference>
<dbReference type="Pfam" id="PF00067">
    <property type="entry name" value="p450"/>
    <property type="match status" value="1"/>
</dbReference>
<organism evidence="10 11">
    <name type="scientific">Tothia fuscella</name>
    <dbReference type="NCBI Taxonomy" id="1048955"/>
    <lineage>
        <taxon>Eukaryota</taxon>
        <taxon>Fungi</taxon>
        <taxon>Dikarya</taxon>
        <taxon>Ascomycota</taxon>
        <taxon>Pezizomycotina</taxon>
        <taxon>Dothideomycetes</taxon>
        <taxon>Pleosporomycetidae</taxon>
        <taxon>Venturiales</taxon>
        <taxon>Cylindrosympodiaceae</taxon>
        <taxon>Tothia</taxon>
    </lineage>
</organism>
<evidence type="ECO:0000256" key="1">
    <source>
        <dbReference type="ARBA" id="ARBA00001971"/>
    </source>
</evidence>
<keyword evidence="7 8" id="KW-0349">Heme</keyword>
<gene>
    <name evidence="10" type="ORF">EJ08DRAFT_580420</name>
</gene>
<evidence type="ECO:0000256" key="5">
    <source>
        <dbReference type="ARBA" id="ARBA00023004"/>
    </source>
</evidence>
<dbReference type="PANTHER" id="PTHR24287:SF17">
    <property type="entry name" value="P450, PUTATIVE (EUROFUNG)-RELATED"/>
    <property type="match status" value="1"/>
</dbReference>
<evidence type="ECO:0000256" key="2">
    <source>
        <dbReference type="ARBA" id="ARBA00010617"/>
    </source>
</evidence>
<dbReference type="PRINTS" id="PR00385">
    <property type="entry name" value="P450"/>
</dbReference>
<keyword evidence="4 8" id="KW-0560">Oxidoreductase</keyword>
<dbReference type="InterPro" id="IPR047146">
    <property type="entry name" value="Cyt_P450_E_CYP52_fungi"/>
</dbReference>
<evidence type="ECO:0000313" key="10">
    <source>
        <dbReference type="EMBL" id="KAF2435349.1"/>
    </source>
</evidence>
<dbReference type="InterPro" id="IPR036396">
    <property type="entry name" value="Cyt_P450_sf"/>
</dbReference>
<proteinExistence type="inferred from homology"/>
<evidence type="ECO:0000256" key="8">
    <source>
        <dbReference type="RuleBase" id="RU000461"/>
    </source>
</evidence>
<dbReference type="PRINTS" id="PR00463">
    <property type="entry name" value="EP450I"/>
</dbReference>
<dbReference type="GO" id="GO:0020037">
    <property type="term" value="F:heme binding"/>
    <property type="evidence" value="ECO:0007669"/>
    <property type="project" value="InterPro"/>
</dbReference>
<dbReference type="CDD" id="cd11063">
    <property type="entry name" value="CYP52"/>
    <property type="match status" value="1"/>
</dbReference>
<keyword evidence="6 8" id="KW-0503">Monooxygenase</keyword>
<dbReference type="SUPFAM" id="SSF48264">
    <property type="entry name" value="Cytochrome P450"/>
    <property type="match status" value="1"/>
</dbReference>
<dbReference type="GO" id="GO:0005506">
    <property type="term" value="F:iron ion binding"/>
    <property type="evidence" value="ECO:0007669"/>
    <property type="project" value="InterPro"/>
</dbReference>
<evidence type="ECO:0000256" key="4">
    <source>
        <dbReference type="ARBA" id="ARBA00023002"/>
    </source>
</evidence>
<comment type="cofactor">
    <cofactor evidence="1 7">
        <name>heme</name>
        <dbReference type="ChEBI" id="CHEBI:30413"/>
    </cofactor>
</comment>
<keyword evidence="3 7" id="KW-0479">Metal-binding</keyword>
<comment type="similarity">
    <text evidence="2 8">Belongs to the cytochrome P450 family.</text>
</comment>
<keyword evidence="11" id="KW-1185">Reference proteome</keyword>
<name>A0A9P4U236_9PEZI</name>
<evidence type="ECO:0000256" key="9">
    <source>
        <dbReference type="SAM" id="MobiDB-lite"/>
    </source>
</evidence>
<dbReference type="InterPro" id="IPR002401">
    <property type="entry name" value="Cyt_P450_E_grp-I"/>
</dbReference>
<dbReference type="Proteomes" id="UP000800235">
    <property type="component" value="Unassembled WGS sequence"/>
</dbReference>
<reference evidence="10" key="1">
    <citation type="journal article" date="2020" name="Stud. Mycol.">
        <title>101 Dothideomycetes genomes: a test case for predicting lifestyles and emergence of pathogens.</title>
        <authorList>
            <person name="Haridas S."/>
            <person name="Albert R."/>
            <person name="Binder M."/>
            <person name="Bloem J."/>
            <person name="Labutti K."/>
            <person name="Salamov A."/>
            <person name="Andreopoulos B."/>
            <person name="Baker S."/>
            <person name="Barry K."/>
            <person name="Bills G."/>
            <person name="Bluhm B."/>
            <person name="Cannon C."/>
            <person name="Castanera R."/>
            <person name="Culley D."/>
            <person name="Daum C."/>
            <person name="Ezra D."/>
            <person name="Gonzalez J."/>
            <person name="Henrissat B."/>
            <person name="Kuo A."/>
            <person name="Liang C."/>
            <person name="Lipzen A."/>
            <person name="Lutzoni F."/>
            <person name="Magnuson J."/>
            <person name="Mondo S."/>
            <person name="Nolan M."/>
            <person name="Ohm R."/>
            <person name="Pangilinan J."/>
            <person name="Park H.-J."/>
            <person name="Ramirez L."/>
            <person name="Alfaro M."/>
            <person name="Sun H."/>
            <person name="Tritt A."/>
            <person name="Yoshinaga Y."/>
            <person name="Zwiers L.-H."/>
            <person name="Turgeon B."/>
            <person name="Goodwin S."/>
            <person name="Spatafora J."/>
            <person name="Crous P."/>
            <person name="Grigoriev I."/>
        </authorList>
    </citation>
    <scope>NUCLEOTIDE SEQUENCE</scope>
    <source>
        <strain evidence="10">CBS 130266</strain>
    </source>
</reference>
<evidence type="ECO:0000313" key="11">
    <source>
        <dbReference type="Proteomes" id="UP000800235"/>
    </source>
</evidence>
<evidence type="ECO:0000256" key="3">
    <source>
        <dbReference type="ARBA" id="ARBA00022723"/>
    </source>
</evidence>
<feature type="binding site" description="axial binding residue" evidence="7">
    <location>
        <position position="412"/>
    </location>
    <ligand>
        <name>heme</name>
        <dbReference type="ChEBI" id="CHEBI:30413"/>
    </ligand>
    <ligandPart>
        <name>Fe</name>
        <dbReference type="ChEBI" id="CHEBI:18248"/>
    </ligandPart>
</feature>
<dbReference type="EMBL" id="MU007013">
    <property type="protein sequence ID" value="KAF2435349.1"/>
    <property type="molecule type" value="Genomic_DNA"/>
</dbReference>
<dbReference type="GO" id="GO:0016705">
    <property type="term" value="F:oxidoreductase activity, acting on paired donors, with incorporation or reduction of molecular oxygen"/>
    <property type="evidence" value="ECO:0007669"/>
    <property type="project" value="InterPro"/>
</dbReference>
<comment type="caution">
    <text evidence="10">The sequence shown here is derived from an EMBL/GenBank/DDBJ whole genome shotgun (WGS) entry which is preliminary data.</text>
</comment>
<dbReference type="PANTHER" id="PTHR24287">
    <property type="entry name" value="P450, PUTATIVE (EUROFUNG)-RELATED"/>
    <property type="match status" value="1"/>
</dbReference>
<dbReference type="OrthoDB" id="1470350at2759"/>
<accession>A0A9P4U236</accession>
<evidence type="ECO:0000256" key="6">
    <source>
        <dbReference type="ARBA" id="ARBA00023033"/>
    </source>
</evidence>
<sequence>MSHIISKSSSSSSGTSSGSSPVVHLERYIKYGHTYVAKHMHYHTVHTIEPANIQAILATSFADFQLSTFRVDAMKHLFGNGIFTANGEKWQHARALIRPCFTKHHIDHHIQTLEVYVQNFLTCLPADGSTVDLQQLFFRFTMDTATEFLFGYSVGCLQSGSFKTALISGISDSQFVDAYTNSCIAAAANIRLSILQYLKFDPRAYMSRKIALKYIEQYVDEAVELRDSRKLGKPDGVKYDDGRTYIFLRELAKYTGDREVLRDQILNVLQAGRDTTASLLSNLFWELARHPKVYKKLRQEAKVLKGIPPIKQELLKMKYLRQCIDETLRLHPSVPVNTREAVRDTVLPVRGGADGSKPILVKRGIQVYYCVYALHRQTKYFGADPHQFQPERWENIRPGWEFLPFNTGPRICLGQNFSLIEASYLALRLIQNFECIEARDDRPWTEFYTLVVCSKYGTLVLLTSAT</sequence>
<dbReference type="PROSITE" id="PS00086">
    <property type="entry name" value="CYTOCHROME_P450"/>
    <property type="match status" value="1"/>
</dbReference>